<comment type="caution">
    <text evidence="2">The sequence shown here is derived from an EMBL/GenBank/DDBJ whole genome shotgun (WGS) entry which is preliminary data.</text>
</comment>
<reference evidence="2" key="1">
    <citation type="journal article" date="2014" name="Front. Microbiol.">
        <title>High frequency of phylogenetically diverse reductive dehalogenase-homologous genes in deep subseafloor sedimentary metagenomes.</title>
        <authorList>
            <person name="Kawai M."/>
            <person name="Futagami T."/>
            <person name="Toyoda A."/>
            <person name="Takaki Y."/>
            <person name="Nishi S."/>
            <person name="Hori S."/>
            <person name="Arai W."/>
            <person name="Tsubouchi T."/>
            <person name="Morono Y."/>
            <person name="Uchiyama I."/>
            <person name="Ito T."/>
            <person name="Fujiyama A."/>
            <person name="Inagaki F."/>
            <person name="Takami H."/>
        </authorList>
    </citation>
    <scope>NUCLEOTIDE SEQUENCE</scope>
    <source>
        <strain evidence="2">Expedition CK06-06</strain>
    </source>
</reference>
<organism evidence="2">
    <name type="scientific">marine sediment metagenome</name>
    <dbReference type="NCBI Taxonomy" id="412755"/>
    <lineage>
        <taxon>unclassified sequences</taxon>
        <taxon>metagenomes</taxon>
        <taxon>ecological metagenomes</taxon>
    </lineage>
</organism>
<dbReference type="AlphaFoldDB" id="X1KGQ2"/>
<sequence length="47" mass="5404">MHPVDVVHPEGSEFVIQDFHDPISKKPSKEERFRPFLFEGNDAVPTP</sequence>
<dbReference type="EMBL" id="BARU01038987">
    <property type="protein sequence ID" value="GAH89329.1"/>
    <property type="molecule type" value="Genomic_DNA"/>
</dbReference>
<feature type="region of interest" description="Disordered" evidence="1">
    <location>
        <begin position="25"/>
        <end position="47"/>
    </location>
</feature>
<protein>
    <submittedName>
        <fullName evidence="2">Uncharacterized protein</fullName>
    </submittedName>
</protein>
<gene>
    <name evidence="2" type="ORF">S03H2_60497</name>
</gene>
<proteinExistence type="predicted"/>
<accession>X1KGQ2</accession>
<feature type="compositionally biased region" description="Basic and acidic residues" evidence="1">
    <location>
        <begin position="25"/>
        <end position="34"/>
    </location>
</feature>
<evidence type="ECO:0000256" key="1">
    <source>
        <dbReference type="SAM" id="MobiDB-lite"/>
    </source>
</evidence>
<name>X1KGQ2_9ZZZZ</name>
<evidence type="ECO:0000313" key="2">
    <source>
        <dbReference type="EMBL" id="GAH89329.1"/>
    </source>
</evidence>